<evidence type="ECO:0000256" key="4">
    <source>
        <dbReference type="ARBA" id="ARBA00023136"/>
    </source>
</evidence>
<keyword evidence="4" id="KW-0472">Membrane</keyword>
<evidence type="ECO:0000256" key="3">
    <source>
        <dbReference type="ARBA" id="ARBA00022989"/>
    </source>
</evidence>
<dbReference type="PANTHER" id="PTHR36985:SF1">
    <property type="entry name" value="TRANSLOCATION AND ASSEMBLY MODULE SUBUNIT TAMB"/>
    <property type="match status" value="1"/>
</dbReference>
<protein>
    <submittedName>
        <fullName evidence="7">Autotransporter secretion inner membrane protein TamB</fullName>
    </submittedName>
</protein>
<dbReference type="OrthoDB" id="7784409at2"/>
<evidence type="ECO:0000259" key="6">
    <source>
        <dbReference type="Pfam" id="PF04357"/>
    </source>
</evidence>
<accession>A0A2P8EX47</accession>
<dbReference type="GO" id="GO:0009306">
    <property type="term" value="P:protein secretion"/>
    <property type="evidence" value="ECO:0007669"/>
    <property type="project" value="InterPro"/>
</dbReference>
<dbReference type="GO" id="GO:0097347">
    <property type="term" value="C:TAM protein secretion complex"/>
    <property type="evidence" value="ECO:0007669"/>
    <property type="project" value="TreeGrafter"/>
</dbReference>
<comment type="caution">
    <text evidence="7">The sequence shown here is derived from an EMBL/GenBank/DDBJ whole genome shotgun (WGS) entry which is preliminary data.</text>
</comment>
<evidence type="ECO:0000256" key="2">
    <source>
        <dbReference type="ARBA" id="ARBA00022692"/>
    </source>
</evidence>
<dbReference type="PANTHER" id="PTHR36985">
    <property type="entry name" value="TRANSLOCATION AND ASSEMBLY MODULE SUBUNIT TAMB"/>
    <property type="match status" value="1"/>
</dbReference>
<evidence type="ECO:0000256" key="1">
    <source>
        <dbReference type="ARBA" id="ARBA00004167"/>
    </source>
</evidence>
<dbReference type="EMBL" id="PYGJ01000030">
    <property type="protein sequence ID" value="PSL14049.1"/>
    <property type="molecule type" value="Genomic_DNA"/>
</dbReference>
<dbReference type="Proteomes" id="UP000240418">
    <property type="component" value="Unassembled WGS sequence"/>
</dbReference>
<dbReference type="Pfam" id="PF04357">
    <property type="entry name" value="TamB"/>
    <property type="match status" value="1"/>
</dbReference>
<keyword evidence="5" id="KW-0732">Signal</keyword>
<sequence>MRWFALIMLLAAPTNLVAQEEDDKGMLTRFLESSLSGAGRVVEVDGLRGAISSEATIEEIRISDDEGLWLTVSGIKLNWSRLAVLKGNINVNELSAERISIVRAPKSEPTPEAPTAEAKPFSLPELPVSVNIQKLSSDRIELGETLLGQELAMSLETKLVLLEGNGDVVLKATRLEGPEGKFHLDAAFSNETRQLRINLDAREDANGIVANLTRLPGAPAIDLSVKGDGPIDSFTADLKLASAGQERLAGQVVLSTEAALTPDTAPTRVIKADISGDMAPLFAPEYRDFFGDKIGLETQAHIFADGRTILDGLSLTSAVLDLQGNAAIAADGLPDSFDVTLNMADPDGDPILLPVSGAQTFLKSADLEADFDASEGERWTLSGTVEGFQSESVDLGWLTIAGQGLIHAQDPRHVSASVTLDTRGVVLSDAALAQAVGESGTLSTDLFWHENEGLQLTEFDFQAAGIQAEGNANFSGLGGDLAVSGAARVLSSDISRFSGLAGRDLGGEILAHVDGSFAALTGAFDVDLQTTGRDLSIDDPRFDNLVTGETKLTLSAARDFEKLDLRNFELDTEGLDATASGTLDSSNGQMQLSATLHETSDIMDGLSGPTSVKGSAKLTNGDWTLDLDTTAPGNITAAVDATVPKNAMISASFDMTVGNVEIFLPALPGSAEIHADVAQTGAGWNVDLDGSGPFETSVKGDGVLDPSGTNNAFSVSGNLPLAAANPILAPNSVQGQATYDLNLNGAPSLESLSGTVRTNGARFSLPAIRAALSDINSTITLNNGTAGIAVTTNFSGGGDIAADGTVNLSPPYSANLPIRLNNLGYREGQLLDVVVDGAMLFSGPLTGGGTISGDLSLEKTDIQISSAALAGVGAVPEISHVAEPSRALRTRQRAGLIKEAEKESSSSNPFGLDINIQTARHIAVRGMGLNADFDGGVRLSGNTNEVVTQGELDLIRGRMDFLTKTFEIEEGTVRLAGELEPWMRVVAISEQPDATIRIILEGYLDDPKILLESDPELPEDEVLSQLLFGRDLSSISGLQAAQLAAALATLSGNGPRGPRLGEKAGLDELSLTFDEEGSPGLRAGKHISENLYTEFEVNSKGESGISLNLDVTNNLTVKGSVATNNNSAIGLFFQRDY</sequence>
<gene>
    <name evidence="7" type="ORF">CLV88_1303</name>
</gene>
<comment type="subcellular location">
    <subcellularLocation>
        <location evidence="1">Membrane</location>
        <topology evidence="1">Single-pass membrane protein</topology>
    </subcellularLocation>
</comment>
<evidence type="ECO:0000313" key="8">
    <source>
        <dbReference type="Proteomes" id="UP000240418"/>
    </source>
</evidence>
<feature type="signal peptide" evidence="5">
    <location>
        <begin position="1"/>
        <end position="18"/>
    </location>
</feature>
<dbReference type="GO" id="GO:0005886">
    <property type="term" value="C:plasma membrane"/>
    <property type="evidence" value="ECO:0007669"/>
    <property type="project" value="InterPro"/>
</dbReference>
<dbReference type="AlphaFoldDB" id="A0A2P8EX47"/>
<organism evidence="7 8">
    <name type="scientific">Shimia abyssi</name>
    <dbReference type="NCBI Taxonomy" id="1662395"/>
    <lineage>
        <taxon>Bacteria</taxon>
        <taxon>Pseudomonadati</taxon>
        <taxon>Pseudomonadota</taxon>
        <taxon>Alphaproteobacteria</taxon>
        <taxon>Rhodobacterales</taxon>
        <taxon>Roseobacteraceae</taxon>
    </lineage>
</organism>
<reference evidence="7 8" key="1">
    <citation type="submission" date="2018-03" db="EMBL/GenBank/DDBJ databases">
        <title>Genomic Encyclopedia of Archaeal and Bacterial Type Strains, Phase II (KMG-II): from individual species to whole genera.</title>
        <authorList>
            <person name="Goeker M."/>
        </authorList>
    </citation>
    <scope>NUCLEOTIDE SEQUENCE [LARGE SCALE GENOMIC DNA]</scope>
    <source>
        <strain evidence="7 8">DSM 100673</strain>
    </source>
</reference>
<dbReference type="InterPro" id="IPR007452">
    <property type="entry name" value="TamB_C"/>
</dbReference>
<keyword evidence="2" id="KW-0812">Transmembrane</keyword>
<name>A0A2P8EX47_9RHOB</name>
<evidence type="ECO:0000313" key="7">
    <source>
        <dbReference type="EMBL" id="PSL14049.1"/>
    </source>
</evidence>
<keyword evidence="3" id="KW-1133">Transmembrane helix</keyword>
<feature type="domain" description="Translocation and assembly module TamB C-terminal" evidence="6">
    <location>
        <begin position="791"/>
        <end position="1137"/>
    </location>
</feature>
<dbReference type="RefSeq" id="WP_106610610.1">
    <property type="nucleotide sequence ID" value="NZ_PYGJ01000030.1"/>
</dbReference>
<keyword evidence="8" id="KW-1185">Reference proteome</keyword>
<feature type="chain" id="PRO_5015196059" evidence="5">
    <location>
        <begin position="19"/>
        <end position="1137"/>
    </location>
</feature>
<proteinExistence type="predicted"/>
<evidence type="ECO:0000256" key="5">
    <source>
        <dbReference type="SAM" id="SignalP"/>
    </source>
</evidence>